<dbReference type="GO" id="GO:0009791">
    <property type="term" value="P:post-embryonic development"/>
    <property type="evidence" value="ECO:0007669"/>
    <property type="project" value="EnsemblPlants"/>
</dbReference>
<proteinExistence type="inferred from homology"/>
<dbReference type="EMBL" id="KI392602">
    <property type="protein sequence ID" value="ERN12810.1"/>
    <property type="molecule type" value="Genomic_DNA"/>
</dbReference>
<keyword evidence="8" id="KW-0809">Transit peptide</keyword>
<dbReference type="SUPFAM" id="SSF53098">
    <property type="entry name" value="Ribonuclease H-like"/>
    <property type="match status" value="1"/>
</dbReference>
<evidence type="ECO:0000256" key="12">
    <source>
        <dbReference type="ARBA" id="ARBA00023242"/>
    </source>
</evidence>
<dbReference type="InterPro" id="IPR003656">
    <property type="entry name" value="Znf_BED"/>
</dbReference>
<feature type="region of interest" description="Disordered" evidence="14">
    <location>
        <begin position="1"/>
        <end position="23"/>
    </location>
</feature>
<dbReference type="InterPro" id="IPR008906">
    <property type="entry name" value="HATC_C_dom"/>
</dbReference>
<evidence type="ECO:0000313" key="16">
    <source>
        <dbReference type="EMBL" id="ERN12810.1"/>
    </source>
</evidence>
<keyword evidence="11" id="KW-0804">Transcription</keyword>
<evidence type="ECO:0000256" key="10">
    <source>
        <dbReference type="ARBA" id="ARBA00023125"/>
    </source>
</evidence>
<dbReference type="InterPro" id="IPR003690">
    <property type="entry name" value="MTERF"/>
</dbReference>
<keyword evidence="12" id="KW-0539">Nucleus</keyword>
<protein>
    <recommendedName>
        <fullName evidence="15">BED-type domain-containing protein</fullName>
    </recommendedName>
</protein>
<dbReference type="InterPro" id="IPR012337">
    <property type="entry name" value="RNaseH-like_sf"/>
</dbReference>
<gene>
    <name evidence="16" type="ORF">AMTR_s00180p00017340</name>
</gene>
<keyword evidence="9" id="KW-0805">Transcription regulation</keyword>
<evidence type="ECO:0000256" key="3">
    <source>
        <dbReference type="ARBA" id="ARBA00011738"/>
    </source>
</evidence>
<dbReference type="Gene3D" id="1.25.70.10">
    <property type="entry name" value="Transcription termination factor 3, mitochondrial"/>
    <property type="match status" value="1"/>
</dbReference>
<dbReference type="PANTHER" id="PTHR46481:SF10">
    <property type="entry name" value="ZINC FINGER BED DOMAIN-CONTAINING PROTEIN 39"/>
    <property type="match status" value="1"/>
</dbReference>
<keyword evidence="5" id="KW-0479">Metal-binding</keyword>
<evidence type="ECO:0000256" key="2">
    <source>
        <dbReference type="ARBA" id="ARBA00007692"/>
    </source>
</evidence>
<dbReference type="GO" id="GO:0046983">
    <property type="term" value="F:protein dimerization activity"/>
    <property type="evidence" value="ECO:0007669"/>
    <property type="project" value="InterPro"/>
</dbReference>
<evidence type="ECO:0000313" key="17">
    <source>
        <dbReference type="Proteomes" id="UP000017836"/>
    </source>
</evidence>
<organism evidence="16 17">
    <name type="scientific">Amborella trichopoda</name>
    <dbReference type="NCBI Taxonomy" id="13333"/>
    <lineage>
        <taxon>Eukaryota</taxon>
        <taxon>Viridiplantae</taxon>
        <taxon>Streptophyta</taxon>
        <taxon>Embryophyta</taxon>
        <taxon>Tracheophyta</taxon>
        <taxon>Spermatophyta</taxon>
        <taxon>Magnoliopsida</taxon>
        <taxon>Amborellales</taxon>
        <taxon>Amborellaceae</taxon>
        <taxon>Amborella</taxon>
    </lineage>
</organism>
<dbReference type="InterPro" id="IPR025525">
    <property type="entry name" value="hAT-like_transposase_RNase-H"/>
</dbReference>
<keyword evidence="17" id="KW-1185">Reference proteome</keyword>
<dbReference type="GO" id="GO:0006353">
    <property type="term" value="P:DNA-templated transcription termination"/>
    <property type="evidence" value="ECO:0007669"/>
    <property type="project" value="UniProtKB-KW"/>
</dbReference>
<dbReference type="InterPro" id="IPR038538">
    <property type="entry name" value="MTERF_sf"/>
</dbReference>
<dbReference type="STRING" id="13333.W1PZ34"/>
<evidence type="ECO:0000256" key="14">
    <source>
        <dbReference type="SAM" id="MobiDB-lite"/>
    </source>
</evidence>
<dbReference type="GO" id="GO:0005634">
    <property type="term" value="C:nucleus"/>
    <property type="evidence" value="ECO:0007669"/>
    <property type="project" value="UniProtKB-SubCell"/>
</dbReference>
<evidence type="ECO:0000256" key="8">
    <source>
        <dbReference type="ARBA" id="ARBA00022946"/>
    </source>
</evidence>
<dbReference type="Gramene" id="ERN12810">
    <property type="protein sequence ID" value="ERN12810"/>
    <property type="gene ID" value="AMTR_s00180p00017340"/>
</dbReference>
<dbReference type="eggNOG" id="KOG1121">
    <property type="taxonomic scope" value="Eukaryota"/>
</dbReference>
<feature type="region of interest" description="Disordered" evidence="14">
    <location>
        <begin position="88"/>
        <end position="108"/>
    </location>
</feature>
<evidence type="ECO:0000256" key="13">
    <source>
        <dbReference type="PROSITE-ProRule" id="PRU00027"/>
    </source>
</evidence>
<dbReference type="PROSITE" id="PS50808">
    <property type="entry name" value="ZF_BED"/>
    <property type="match status" value="1"/>
</dbReference>
<dbReference type="Pfam" id="PF02536">
    <property type="entry name" value="mTERF"/>
    <property type="match status" value="1"/>
</dbReference>
<evidence type="ECO:0000256" key="7">
    <source>
        <dbReference type="ARBA" id="ARBA00022833"/>
    </source>
</evidence>
<comment type="similarity">
    <text evidence="2">Belongs to the mTERF family.</text>
</comment>
<accession>W1PZ34</accession>
<keyword evidence="6 13" id="KW-0863">Zinc-finger</keyword>
<dbReference type="FunFam" id="1.25.70.10:FF:000013">
    <property type="entry name" value="uncharacterized protein LOC106769908"/>
    <property type="match status" value="1"/>
</dbReference>
<keyword evidence="7" id="KW-0862">Zinc</keyword>
<dbReference type="InterPro" id="IPR036236">
    <property type="entry name" value="Znf_C2H2_sf"/>
</dbReference>
<evidence type="ECO:0000256" key="9">
    <source>
        <dbReference type="ARBA" id="ARBA00023015"/>
    </source>
</evidence>
<evidence type="ECO:0000256" key="5">
    <source>
        <dbReference type="ARBA" id="ARBA00022723"/>
    </source>
</evidence>
<evidence type="ECO:0000256" key="6">
    <source>
        <dbReference type="ARBA" id="ARBA00022771"/>
    </source>
</evidence>
<dbReference type="Proteomes" id="UP000017836">
    <property type="component" value="Unassembled WGS sequence"/>
</dbReference>
<feature type="domain" description="BED-type" evidence="15">
    <location>
        <begin position="22"/>
        <end position="85"/>
    </location>
</feature>
<evidence type="ECO:0000259" key="15">
    <source>
        <dbReference type="PROSITE" id="PS50808"/>
    </source>
</evidence>
<sequence>MLSEKDTVTLGTQQSSSSKRRKTTSIVWEHFTMETFIGGCRKARCKYCLHTFAFGNGAKQLGTSHLKRHLGICPKNRNSDRKQELLTLTPKDKNEGNTSLSNPKFDQSRSREDLARMIILHEYPLSVVEHPAFINFVQSLQPRFKMVNQATVRDDCLAIYQKEKQSLMQLLQTIPGRISLSLDKWTTEETLEYMRITGHFVDCDFKLQKRVLNFTMLPYPFTRNDLSDVILTCLTDWNILTKLSTVTLDRHHTDDCIGSNLKDCLSSKNMLLLSGRVFNVCCCADVLNLIVQDGLEAINDVIHKIRESVKYVKASQAHEQNFSKLFQQLEIPSKKDLCLDVQGEWNTTFLMLEAALEFKQAFSCLGSHDSNYEGAPSEDEWKKVEVLCIYLKVFYDVLRAFSEVTHPTANLYFHELWKIHMHLNHTVTSPDIVIIPVIRNLQDKFDKYWREYSLVLAIAVSMDPRFKMKFVEFSFSKVYGTNAFMYTRVVIEAIRDLYSQYARNIPGPVPLATYNGDQSSSNNSFQINDGLQDFDQFLSELSGSQQTKSELDQYLEEPLFPRNQEFDILRWWKMSAPKYPVLSEMARDILAIRVTTVDSESMFNTGGKVLDQYQSSLSPETIEALICARDWLHHELETSLDTVLNMSDSTLSTAPLKLGAWNQTIPTKLRYVTRGNAQCFPSVKWKIYSAAQTQPVIEVLAEEEREMWQACRDILTPLNLSVEEVDVILSKAFGWTHSPYWGEEKTKTVPKSDSVNEMVDYLKSLGISDDDLYKLLKKFPEVLGCGLNEELKKNVGILERHWGIDGKTLRSVLLRNPKVLGYNVDCEGDCMAQCTRCWARF</sequence>
<keyword evidence="10" id="KW-0238">DNA-binding</keyword>
<dbReference type="AlphaFoldDB" id="W1PZ34"/>
<dbReference type="InterPro" id="IPR052035">
    <property type="entry name" value="ZnF_BED_domain_contain"/>
</dbReference>
<dbReference type="GO" id="GO:0008270">
    <property type="term" value="F:zinc ion binding"/>
    <property type="evidence" value="ECO:0007669"/>
    <property type="project" value="UniProtKB-KW"/>
</dbReference>
<comment type="subunit">
    <text evidence="3">Homodimer.</text>
</comment>
<dbReference type="GO" id="GO:0003677">
    <property type="term" value="F:DNA binding"/>
    <property type="evidence" value="ECO:0007669"/>
    <property type="project" value="UniProtKB-KW"/>
</dbReference>
<reference evidence="17" key="1">
    <citation type="journal article" date="2013" name="Science">
        <title>The Amborella genome and the evolution of flowering plants.</title>
        <authorList>
            <consortium name="Amborella Genome Project"/>
        </authorList>
    </citation>
    <scope>NUCLEOTIDE SEQUENCE [LARGE SCALE GENOMIC DNA]</scope>
</reference>
<dbReference type="SUPFAM" id="SSF57667">
    <property type="entry name" value="beta-beta-alpha zinc fingers"/>
    <property type="match status" value="1"/>
</dbReference>
<evidence type="ECO:0000256" key="11">
    <source>
        <dbReference type="ARBA" id="ARBA00023163"/>
    </source>
</evidence>
<dbReference type="OMA" id="EHQMVNT"/>
<evidence type="ECO:0000256" key="1">
    <source>
        <dbReference type="ARBA" id="ARBA00004123"/>
    </source>
</evidence>
<dbReference type="Pfam" id="PF14372">
    <property type="entry name" value="hAT-like_RNase-H"/>
    <property type="match status" value="1"/>
</dbReference>
<name>W1PZ34_AMBTC</name>
<dbReference type="SMART" id="SM00614">
    <property type="entry name" value="ZnF_BED"/>
    <property type="match status" value="1"/>
</dbReference>
<feature type="compositionally biased region" description="Polar residues" evidence="14">
    <location>
        <begin position="96"/>
        <end position="105"/>
    </location>
</feature>
<keyword evidence="4" id="KW-0806">Transcription termination</keyword>
<dbReference type="Pfam" id="PF05699">
    <property type="entry name" value="Dimer_Tnp_hAT"/>
    <property type="match status" value="1"/>
</dbReference>
<comment type="subcellular location">
    <subcellularLocation>
        <location evidence="1">Nucleus</location>
    </subcellularLocation>
</comment>
<evidence type="ECO:0000256" key="4">
    <source>
        <dbReference type="ARBA" id="ARBA00022472"/>
    </source>
</evidence>
<dbReference type="PANTHER" id="PTHR46481">
    <property type="entry name" value="ZINC FINGER BED DOMAIN-CONTAINING PROTEIN 4"/>
    <property type="match status" value="1"/>
</dbReference>
<dbReference type="HOGENOM" id="CLU_009123_1_2_1"/>